<keyword evidence="3" id="KW-1185">Reference proteome</keyword>
<dbReference type="RefSeq" id="WP_087137221.1">
    <property type="nucleotide sequence ID" value="NZ_FUKR01000048.1"/>
</dbReference>
<evidence type="ECO:0000256" key="1">
    <source>
        <dbReference type="SAM" id="MobiDB-lite"/>
    </source>
</evidence>
<evidence type="ECO:0000313" key="3">
    <source>
        <dbReference type="Proteomes" id="UP000196778"/>
    </source>
</evidence>
<proteinExistence type="predicted"/>
<organism evidence="2 3">
    <name type="scientific">Mycetocola reblochoni REB411</name>
    <dbReference type="NCBI Taxonomy" id="1255698"/>
    <lineage>
        <taxon>Bacteria</taxon>
        <taxon>Bacillati</taxon>
        <taxon>Actinomycetota</taxon>
        <taxon>Actinomycetes</taxon>
        <taxon>Micrococcales</taxon>
        <taxon>Microbacteriaceae</taxon>
        <taxon>Mycetocola</taxon>
    </lineage>
</organism>
<feature type="compositionally biased region" description="Basic and acidic residues" evidence="1">
    <location>
        <begin position="29"/>
        <end position="39"/>
    </location>
</feature>
<sequence length="94" mass="10035">MTDGSGGGAWGRAHLTFGWAEARLRRMRRREEPDHRGDEPGNDGGADDAAATDRSSGATDPAAHRDGPYVHPRTRERHGERGRGAASDGDADSL</sequence>
<feature type="region of interest" description="Disordered" evidence="1">
    <location>
        <begin position="28"/>
        <end position="94"/>
    </location>
</feature>
<accession>A0A1R4JNP0</accession>
<dbReference type="AlphaFoldDB" id="A0A1R4JNP0"/>
<dbReference type="Proteomes" id="UP000196778">
    <property type="component" value="Unassembled WGS sequence"/>
</dbReference>
<protein>
    <submittedName>
        <fullName evidence="2">Uncharacterized protein</fullName>
    </submittedName>
</protein>
<name>A0A1R4JNP0_9MICO</name>
<gene>
    <name evidence="2" type="ORF">FM119_08400</name>
</gene>
<feature type="compositionally biased region" description="Low complexity" evidence="1">
    <location>
        <begin position="47"/>
        <end position="60"/>
    </location>
</feature>
<dbReference type="EMBL" id="FUKR01000048">
    <property type="protein sequence ID" value="SJN33405.1"/>
    <property type="molecule type" value="Genomic_DNA"/>
</dbReference>
<evidence type="ECO:0000313" key="2">
    <source>
        <dbReference type="EMBL" id="SJN33405.1"/>
    </source>
</evidence>
<reference evidence="3" key="1">
    <citation type="submission" date="2017-02" db="EMBL/GenBank/DDBJ databases">
        <authorList>
            <person name="Dridi B."/>
        </authorList>
    </citation>
    <scope>NUCLEOTIDE SEQUENCE [LARGE SCALE GENOMIC DNA]</scope>
    <source>
        <strain evidence="3">EB411</strain>
    </source>
</reference>